<dbReference type="SUPFAM" id="SSF56281">
    <property type="entry name" value="Metallo-hydrolase/oxidoreductase"/>
    <property type="match status" value="1"/>
</dbReference>
<dbReference type="Proteomes" id="UP001197974">
    <property type="component" value="Chromosome"/>
</dbReference>
<dbReference type="EMBL" id="CP129013">
    <property type="protein sequence ID" value="WLR43845.1"/>
    <property type="molecule type" value="Genomic_DNA"/>
</dbReference>
<evidence type="ECO:0000259" key="1">
    <source>
        <dbReference type="SMART" id="SM00849"/>
    </source>
</evidence>
<proteinExistence type="predicted"/>
<dbReference type="RefSeq" id="WP_226540105.1">
    <property type="nucleotide sequence ID" value="NZ_CP129013.1"/>
</dbReference>
<dbReference type="Pfam" id="PF00753">
    <property type="entry name" value="Lactamase_B"/>
    <property type="match status" value="1"/>
</dbReference>
<sequence length="320" mass="36798">MNVKTNDEKIYQMSLPTPFPVGDVNIFLVKGDALTLVDTGPKTKEAWDSFQFQLKEAGYSVEDIEQVLLTHHHPDHAGLLDFFPDEIDVMGHPYLNPFINRDEAFFSHHQLFMSTLLIKLGIDPVLIPYIEKGFEGLMSFSCHRPLTKVINEGMDIDGLEGWEVVETLGHAQSHLSFYHSQFKVMLGGDLLIKNISSNPLIEPPLQGNERPRSLLQYNDSLRKLMDRPIDIVYPGHGERVEHVHKLVEHRLKKQHERALQVLSFVNESTVFDLCVQLFPKVYKKQTVLTLSETIGQLDYLEDMGKVECREENGILRYYKR</sequence>
<keyword evidence="3" id="KW-1185">Reference proteome</keyword>
<dbReference type="PANTHER" id="PTHR23131">
    <property type="entry name" value="ENDORIBONUCLEASE LACTB2"/>
    <property type="match status" value="1"/>
</dbReference>
<reference evidence="2 3" key="1">
    <citation type="submission" date="2023-06" db="EMBL/GenBank/DDBJ databases">
        <title>Five Gram-positive bacteria isolated from mangrove sediments in Shenzhen, Guangdong, China.</title>
        <authorList>
            <person name="Yu S."/>
            <person name="Zheng W."/>
            <person name="Huang Y."/>
        </authorList>
    </citation>
    <scope>NUCLEOTIDE SEQUENCE [LARGE SCALE GENOMIC DNA]</scope>
    <source>
        <strain evidence="2 3">SaN35-3</strain>
    </source>
</reference>
<dbReference type="PANTHER" id="PTHR23131:SF4">
    <property type="entry name" value="METALLO-BETA-LACTAMASE SUPERFAMILY POTEIN"/>
    <property type="match status" value="1"/>
</dbReference>
<dbReference type="SMART" id="SM00849">
    <property type="entry name" value="Lactamase_B"/>
    <property type="match status" value="1"/>
</dbReference>
<dbReference type="Gene3D" id="3.60.15.10">
    <property type="entry name" value="Ribonuclease Z/Hydroxyacylglutathione hydrolase-like"/>
    <property type="match status" value="1"/>
</dbReference>
<feature type="domain" description="Metallo-beta-lactamase" evidence="1">
    <location>
        <begin position="23"/>
        <end position="236"/>
    </location>
</feature>
<organism evidence="2 3">
    <name type="scientific">Bacillus carboniphilus</name>
    <dbReference type="NCBI Taxonomy" id="86663"/>
    <lineage>
        <taxon>Bacteria</taxon>
        <taxon>Bacillati</taxon>
        <taxon>Bacillota</taxon>
        <taxon>Bacilli</taxon>
        <taxon>Bacillales</taxon>
        <taxon>Bacillaceae</taxon>
        <taxon>Bacillus</taxon>
    </lineage>
</organism>
<protein>
    <submittedName>
        <fullName evidence="2">MBL fold metallo-hydrolase</fullName>
    </submittedName>
</protein>
<dbReference type="InterPro" id="IPR001279">
    <property type="entry name" value="Metallo-B-lactamas"/>
</dbReference>
<evidence type="ECO:0000313" key="2">
    <source>
        <dbReference type="EMBL" id="WLR43845.1"/>
    </source>
</evidence>
<evidence type="ECO:0000313" key="3">
    <source>
        <dbReference type="Proteomes" id="UP001197974"/>
    </source>
</evidence>
<name>A0ABY9JZH3_9BACI</name>
<dbReference type="InterPro" id="IPR036866">
    <property type="entry name" value="RibonucZ/Hydroxyglut_hydro"/>
</dbReference>
<gene>
    <name evidence="2" type="ORF">LC087_06910</name>
</gene>
<dbReference type="InterPro" id="IPR050662">
    <property type="entry name" value="Sec-metab_biosynth-thioest"/>
</dbReference>
<accession>A0ABY9JZH3</accession>